<evidence type="ECO:0000256" key="8">
    <source>
        <dbReference type="ARBA" id="ARBA00022840"/>
    </source>
</evidence>
<evidence type="ECO:0000259" key="12">
    <source>
        <dbReference type="PROSITE" id="PS50290"/>
    </source>
</evidence>
<feature type="compositionally biased region" description="Low complexity" evidence="11">
    <location>
        <begin position="2900"/>
        <end position="2920"/>
    </location>
</feature>
<dbReference type="Gene3D" id="1.10.1070.11">
    <property type="entry name" value="Phosphatidylinositol 3-/4-kinase, catalytic domain"/>
    <property type="match status" value="1"/>
</dbReference>
<dbReference type="SMART" id="SM01343">
    <property type="entry name" value="FATC"/>
    <property type="match status" value="1"/>
</dbReference>
<feature type="region of interest" description="Disordered" evidence="11">
    <location>
        <begin position="2894"/>
        <end position="2920"/>
    </location>
</feature>
<keyword evidence="4" id="KW-0808">Transferase</keyword>
<reference evidence="15 16" key="1">
    <citation type="submission" date="2017-12" db="EMBL/GenBank/DDBJ databases">
        <title>Sequencing, de novo assembly and annotation of complete genome of a new Thraustochytrid species, strain FCC1311.</title>
        <authorList>
            <person name="Sedici K."/>
            <person name="Godart F."/>
            <person name="Aiese Cigliano R."/>
            <person name="Sanseverino W."/>
            <person name="Barakat M."/>
            <person name="Ortet P."/>
            <person name="Marechal E."/>
            <person name="Cagnac O."/>
            <person name="Amato A."/>
        </authorList>
    </citation>
    <scope>NUCLEOTIDE SEQUENCE [LARGE SCALE GENOMIC DNA]</scope>
</reference>
<proteinExistence type="predicted"/>
<evidence type="ECO:0000256" key="7">
    <source>
        <dbReference type="ARBA" id="ARBA00022777"/>
    </source>
</evidence>
<dbReference type="EC" id="2.7.11.1" evidence="2"/>
<feature type="region of interest" description="Disordered" evidence="11">
    <location>
        <begin position="802"/>
        <end position="916"/>
    </location>
</feature>
<gene>
    <name evidence="15" type="ORF">FCC1311_011242</name>
</gene>
<dbReference type="EMBL" id="BEYU01000009">
    <property type="protein sequence ID" value="GBG24907.1"/>
    <property type="molecule type" value="Genomic_DNA"/>
</dbReference>
<evidence type="ECO:0000256" key="10">
    <source>
        <dbReference type="ARBA" id="ARBA00047899"/>
    </source>
</evidence>
<evidence type="ECO:0000256" key="5">
    <source>
        <dbReference type="ARBA" id="ARBA00022741"/>
    </source>
</evidence>
<feature type="region of interest" description="Disordered" evidence="11">
    <location>
        <begin position="1246"/>
        <end position="1265"/>
    </location>
</feature>
<dbReference type="PROSITE" id="PS51189">
    <property type="entry name" value="FAT"/>
    <property type="match status" value="1"/>
</dbReference>
<dbReference type="CDD" id="cd05171">
    <property type="entry name" value="PIKKc_ATM"/>
    <property type="match status" value="1"/>
</dbReference>
<evidence type="ECO:0000256" key="11">
    <source>
        <dbReference type="SAM" id="MobiDB-lite"/>
    </source>
</evidence>
<evidence type="ECO:0000313" key="16">
    <source>
        <dbReference type="Proteomes" id="UP000241890"/>
    </source>
</evidence>
<dbReference type="InterPro" id="IPR044107">
    <property type="entry name" value="PIKKc_ATM"/>
</dbReference>
<feature type="domain" description="FATC" evidence="14">
    <location>
        <begin position="3124"/>
        <end position="3156"/>
    </location>
</feature>
<feature type="region of interest" description="Disordered" evidence="11">
    <location>
        <begin position="3072"/>
        <end position="3102"/>
    </location>
</feature>
<sequence length="3156" mass="349720">MAAQAADGWVRLRGALAELKTKSIKALRSAFKSVQVVLDDEQCCEQVTARDARGAIAGHSAWAHTCEVILRALKDLLERSRSQSTAQTARDPLIVLKKAVVAASRGSGLRNPALVDEILSFCIDSLQNEDVYDELSGDLVQIVRGLLDSTHHHAVPAPLLKSALKLCISRLDEIYDTPPRTYEAIDPGAPLADLLYLFLRSARFDVTDKQQLDILAHVQLWLTPRSDSDSIAIDLLAKTTQVVLDVVSAFISARGRAFFPALAANVDTVPSFVARSVHTLSPTSPLRVSALRCLHAQLTLVADRAASWGADAANPFGSKSKGSLLDKSAKIAKDLFGAAESSTSNSPSKKMQEIVSAYNPDYDNAGLQAHLHLAVDLIFWFGNTDNQIHDLPSLDRIITFLASSAIGPRHLEFETIAWLQILAVYLSRHPLDASRAQSILRVLHHRLSNVAMASEEPKWILRCCEQLAQNLRAACHDHLQWAPLWRTLVTRTLKQLPRTNRDDGLRLTVILLTNDLVNATTAGGAIEPVCHVCELSLDRNLAIETGNNESLFAEPSVATLHALAALFRCASLPGPQDKQFRVVVLEWVIKVMNNLKKRPAPQNVLDALAVLLVALTCRTNSPWVPYPVLPRTCLGPTPQSDPAPVSVSQITSMITHDAEVACQTLLADEISKRAGDIGEKIQSPESNERDVRYASQLAFIIGKLSQQDQSSRIGIEALVASRTLLPSLLRAFGKSSRTLSSREQRITAAALAANPALVSLDRSKRPHFTSGIFDNDGAGEAIASISRTLAVIQKSHQVLMESQAPPEKIAPLSSSGDATGARASKRQRLDANGNGSATSLSQTSQQSDGSASALRRLPFAKPPSKKPRATFSRPNADSDDDDDDDDDDDFADDFDDEFAASKPKTPMKRGLSGSSSFSSSVAEVGAADLAESDTEIHLFEDSGASDAVVNVVPDETDTISGERIEVKEVLELTRNLLCILFALHSTPDARLRLFESFLLNSNGVEKTSQIPNRDFVVICIQVLNASLEDIAQLAYCNKLGDLLDSWNEQACPKGLRIIVAAADVFKSEMEILLAISRALTSFTSLLAKLDASIVRSSWCQDTTAVVQKAWFMDEELGSAFILKCDQVEYNFSIRACQEGSRDSCHPMPEEIQLNICDTIVHLAELWLAQECKRGKKAATYLIFNACRDTASFNLRVRATECAAPLLGRLKRKSPLNVLTRFILVFPAKSETLRGLRASLTMVDEGAVPGSDENEQWLVDDDGDEDEEEPAARSVMALDPDVMVRARGERTGRRVYFKCIQRSYEHLWADEMVFVNWSLLAVLACSSPVLLRPVIFRLVIFAAANTGDKSATGHRTECLELRRCLLQKLMRRISLAHACPHMFLAHSDFLLMNWVRYAQWAATDPLHRFPCFLFDDIDKKKAGNFHLVAIPRVYVGLLLYRGIEAGQDLSDRIKKMYCLDGPMNQVSTVMEELRWEIFGYLGVLPGAALWKAFERKWNFTRDRATYSIPNQTRALRYALDTITMPGGAFGPFRNLCAGDIVEFSNRGFGRSFLQGQANVTELVVHLNARVQLSMGDTLPTLLVMLDWFKSAEVFADQPLALAASLDLVLFVLRRARANEDCNSPEEADSSLLDDGLICLSTLTEAGMAAKTCESTMARHVLAVLATLRDLRLACHDSHEQRKRRLDKLLKHWTEDLVAKVPSVHMVLRLRPGARVTMTPLQREEHEDTSKLACLVDAFKKDAGLLLLLHMNPVVYTPACLLALQGIDAYVEDTERMLKDPMLGPATLILGSLLHEDVPIQVREKAAECLGAVGCIDKSVTDLFRVGVERKGQSMARHDGVHELVSHLVCAVRSPDVPISAAALQALRCLGNGGELNDVDAKAELDGNSLKRFTELSSAYRDIRLEEQLHLDSHLATVLTRRTVDRLFADFPQEKHLSSSNAFQVHGCLWTAFASPFDAWVRRLAFAMCNNRWASHTEPLQYCRELAAVDARFAQLVLPRVVSKIVESGDSEIIGELAKVFGECLETLGNLRAASASVDKLRVILDCLTFSRRRFVQDGLGQKQALRDPLAARLDPIVIARAALRCELPSLALLYLEHFADSKECSPTLRADLMFESYEKLGSVEDLDGVGFSDALTKLHFAKRNWLTALVGADGALARGNGQGQGSLGVHGSSLAWGREWDSSSTFNSDTSAQALPTQASHFDESVRGEREILAGALRSLGLFHLLDMVNPNPAESEWRMSRSRASLDRTVDWKSLDVVFSEALRAMRSRSTAQLSRVLKHGSREATQRMAASMQSGECSRGIYESLQALQQIRELGQAYRCAEKNDLDETIAMWDRQLARFRRLRFEHGEPLMALRTSVLVANKADTELHVVAASSFARKQNKPEVARNMLLMHGDRAANSAEFAMERACVMWDLGEAVAALDVCRQVISTEQKRKPCPILVISKVMLQGSRWNADLSLAPSAEIRSGFEAAATLAKRAKSEEQEAACRSALARYLDLLYRTLHARVESPEWARKAASQTKLEDQLKKAREELCASGKSDKTDLKRLVAQLVKVVEPANERRREEKLVLTYRQQLAEQLRQAIVLSAETPLSFVFRLLGLWFDHLGDEAVAKEAMQVPTSCLLPLSYQIASRVGFDDSLNEFLVKLAREQPYDTYPHIFALAKGDYIPNAQRLRKFATRDQAKLSAAKIIAERVKHNFPEVQALDCLLSALTELAYHSGPSSRKYQERTRDQRTTECAKFVHYFAAYQKSGNPVPLLGPHEVVEDIEETFRITDSGINAPKIVTLKMASGVKRRILLKGTDDLRQDAVVEQLFGLVQHLLREARLSIRTYKVVPLTPVAGLIEWVENTLPLASYLVSTQTRSAGEDTSAHHRYAERHDWSHLLCMRRMIDAHSGARAAKSRGGQTSSGSSRRSSRSDSTQLSVQGAYANVCAHFRPVMRYFFLEKFPSPPEWYLRRREYTQSVAVNSMVGHIFGVGDRHLQNILIDETTAELVHIDFGVLFEFGKTLATPERVPFRLTRDLVDGMPAKSTAGTFEKTCERTMGILRDNHELITTISDVLVHDPIYNWTVRTKKGPEGEDDADTRALAADDETSESRAKRKNEVAENVLARIREKLHGREDTGGENLNVKGHVRRLIQQARDPENLAHMFPGWASWV</sequence>
<dbReference type="GO" id="GO:0004674">
    <property type="term" value="F:protein serine/threonine kinase activity"/>
    <property type="evidence" value="ECO:0007669"/>
    <property type="project" value="UniProtKB-KW"/>
</dbReference>
<feature type="compositionally biased region" description="Acidic residues" evidence="11">
    <location>
        <begin position="1251"/>
        <end position="1265"/>
    </location>
</feature>
<comment type="caution">
    <text evidence="15">The sequence shown here is derived from an EMBL/GenBank/DDBJ whole genome shotgun (WGS) entry which is preliminary data.</text>
</comment>
<dbReference type="InterPro" id="IPR036940">
    <property type="entry name" value="PI3/4_kinase_cat_sf"/>
</dbReference>
<feature type="domain" description="FAT" evidence="13">
    <location>
        <begin position="2076"/>
        <end position="2664"/>
    </location>
</feature>
<comment type="catalytic activity">
    <reaction evidence="10">
        <text>L-threonyl-[protein] + ATP = O-phospho-L-threonyl-[protein] + ADP + H(+)</text>
        <dbReference type="Rhea" id="RHEA:46608"/>
        <dbReference type="Rhea" id="RHEA-COMP:11060"/>
        <dbReference type="Rhea" id="RHEA-COMP:11605"/>
        <dbReference type="ChEBI" id="CHEBI:15378"/>
        <dbReference type="ChEBI" id="CHEBI:30013"/>
        <dbReference type="ChEBI" id="CHEBI:30616"/>
        <dbReference type="ChEBI" id="CHEBI:61977"/>
        <dbReference type="ChEBI" id="CHEBI:456216"/>
        <dbReference type="EC" id="2.7.11.1"/>
    </reaction>
</comment>
<dbReference type="InterPro" id="IPR038980">
    <property type="entry name" value="ATM_plant"/>
</dbReference>
<dbReference type="PROSITE" id="PS50290">
    <property type="entry name" value="PI3_4_KINASE_3"/>
    <property type="match status" value="1"/>
</dbReference>
<evidence type="ECO:0000313" key="15">
    <source>
        <dbReference type="EMBL" id="GBG24907.1"/>
    </source>
</evidence>
<dbReference type="Pfam" id="PF00454">
    <property type="entry name" value="PI3_PI4_kinase"/>
    <property type="match status" value="1"/>
</dbReference>
<dbReference type="InterPro" id="IPR014009">
    <property type="entry name" value="PIK_FAT"/>
</dbReference>
<dbReference type="GO" id="GO:0006281">
    <property type="term" value="P:DNA repair"/>
    <property type="evidence" value="ECO:0007669"/>
    <property type="project" value="InterPro"/>
</dbReference>
<feature type="compositionally biased region" description="Low complexity" evidence="11">
    <location>
        <begin position="835"/>
        <end position="850"/>
    </location>
</feature>
<dbReference type="InParanoid" id="A0A2R5G1K8"/>
<organism evidence="15 16">
    <name type="scientific">Hondaea fermentalgiana</name>
    <dbReference type="NCBI Taxonomy" id="2315210"/>
    <lineage>
        <taxon>Eukaryota</taxon>
        <taxon>Sar</taxon>
        <taxon>Stramenopiles</taxon>
        <taxon>Bigyra</taxon>
        <taxon>Labyrinthulomycetes</taxon>
        <taxon>Thraustochytrida</taxon>
        <taxon>Thraustochytriidae</taxon>
        <taxon>Hondaea</taxon>
    </lineage>
</organism>
<feature type="domain" description="PI3K/PI4K catalytic" evidence="12">
    <location>
        <begin position="2767"/>
        <end position="3109"/>
    </location>
</feature>
<dbReference type="GO" id="GO:0005634">
    <property type="term" value="C:nucleus"/>
    <property type="evidence" value="ECO:0007669"/>
    <property type="project" value="UniProtKB-SubCell"/>
</dbReference>
<dbReference type="OrthoDB" id="381190at2759"/>
<keyword evidence="16" id="KW-1185">Reference proteome</keyword>
<keyword evidence="3" id="KW-0723">Serine/threonine-protein kinase</keyword>
<dbReference type="PANTHER" id="PTHR37079">
    <property type="entry name" value="SERINE/THREONINE-PROTEIN KINASE ATM"/>
    <property type="match status" value="1"/>
</dbReference>
<accession>A0A2R5G1K8</accession>
<dbReference type="PROSITE" id="PS00915">
    <property type="entry name" value="PI3_4_KINASE_1"/>
    <property type="match status" value="1"/>
</dbReference>
<evidence type="ECO:0000256" key="1">
    <source>
        <dbReference type="ARBA" id="ARBA00004123"/>
    </source>
</evidence>
<keyword evidence="7 15" id="KW-0418">Kinase</keyword>
<evidence type="ECO:0000256" key="4">
    <source>
        <dbReference type="ARBA" id="ARBA00022679"/>
    </source>
</evidence>
<dbReference type="Proteomes" id="UP000241890">
    <property type="component" value="Unassembled WGS sequence"/>
</dbReference>
<feature type="compositionally biased region" description="Acidic residues" evidence="11">
    <location>
        <begin position="877"/>
        <end position="898"/>
    </location>
</feature>
<dbReference type="InterPro" id="IPR018936">
    <property type="entry name" value="PI3/4_kinase_CS"/>
</dbReference>
<dbReference type="InterPro" id="IPR016024">
    <property type="entry name" value="ARM-type_fold"/>
</dbReference>
<dbReference type="Pfam" id="PF02260">
    <property type="entry name" value="FATC"/>
    <property type="match status" value="1"/>
</dbReference>
<keyword evidence="8" id="KW-0067">ATP-binding</keyword>
<dbReference type="InterPro" id="IPR003152">
    <property type="entry name" value="FATC_dom"/>
</dbReference>
<keyword evidence="5" id="KW-0547">Nucleotide-binding</keyword>
<evidence type="ECO:0000256" key="9">
    <source>
        <dbReference type="ARBA" id="ARBA00023242"/>
    </source>
</evidence>
<dbReference type="SUPFAM" id="SSF48371">
    <property type="entry name" value="ARM repeat"/>
    <property type="match status" value="1"/>
</dbReference>
<protein>
    <recommendedName>
        <fullName evidence="2">non-specific serine/threonine protein kinase</fullName>
        <ecNumber evidence="2">2.7.11.1</ecNumber>
    </recommendedName>
</protein>
<feature type="compositionally biased region" description="Basic and acidic residues" evidence="11">
    <location>
        <begin position="3093"/>
        <end position="3102"/>
    </location>
</feature>
<dbReference type="InterPro" id="IPR011009">
    <property type="entry name" value="Kinase-like_dom_sf"/>
</dbReference>
<dbReference type="SMART" id="SM00146">
    <property type="entry name" value="PI3Kc"/>
    <property type="match status" value="1"/>
</dbReference>
<keyword evidence="6" id="KW-0227">DNA damage</keyword>
<comment type="subcellular location">
    <subcellularLocation>
        <location evidence="1">Nucleus</location>
    </subcellularLocation>
</comment>
<dbReference type="InterPro" id="IPR000403">
    <property type="entry name" value="PI3/4_kinase_cat_dom"/>
</dbReference>
<dbReference type="PROSITE" id="PS51190">
    <property type="entry name" value="FATC"/>
    <property type="match status" value="1"/>
</dbReference>
<evidence type="ECO:0000256" key="2">
    <source>
        <dbReference type="ARBA" id="ARBA00012513"/>
    </source>
</evidence>
<dbReference type="PANTHER" id="PTHR37079:SF4">
    <property type="entry name" value="SERINE_THREONINE-PROTEIN KINASE ATM"/>
    <property type="match status" value="1"/>
</dbReference>
<keyword evidence="9" id="KW-0539">Nucleus</keyword>
<evidence type="ECO:0000256" key="3">
    <source>
        <dbReference type="ARBA" id="ARBA00022527"/>
    </source>
</evidence>
<dbReference type="SUPFAM" id="SSF56112">
    <property type="entry name" value="Protein kinase-like (PK-like)"/>
    <property type="match status" value="1"/>
</dbReference>
<evidence type="ECO:0000256" key="6">
    <source>
        <dbReference type="ARBA" id="ARBA00022763"/>
    </source>
</evidence>
<dbReference type="GO" id="GO:0005524">
    <property type="term" value="F:ATP binding"/>
    <property type="evidence" value="ECO:0007669"/>
    <property type="project" value="UniProtKB-KW"/>
</dbReference>
<evidence type="ECO:0000259" key="14">
    <source>
        <dbReference type="PROSITE" id="PS51190"/>
    </source>
</evidence>
<name>A0A2R5G1K8_9STRA</name>
<evidence type="ECO:0000259" key="13">
    <source>
        <dbReference type="PROSITE" id="PS51189"/>
    </source>
</evidence>
<dbReference type="Gene3D" id="3.30.1010.10">
    <property type="entry name" value="Phosphatidylinositol 3-kinase Catalytic Subunit, Chain A, domain 4"/>
    <property type="match status" value="1"/>
</dbReference>